<feature type="transmembrane region" description="Helical" evidence="1">
    <location>
        <begin position="127"/>
        <end position="146"/>
    </location>
</feature>
<protein>
    <submittedName>
        <fullName evidence="2">Uncharacterized protein</fullName>
    </submittedName>
</protein>
<keyword evidence="1" id="KW-0472">Membrane</keyword>
<proteinExistence type="predicted"/>
<keyword evidence="1" id="KW-0812">Transmembrane</keyword>
<evidence type="ECO:0000256" key="1">
    <source>
        <dbReference type="SAM" id="Phobius"/>
    </source>
</evidence>
<dbReference type="EMBL" id="JBFTWV010000175">
    <property type="protein sequence ID" value="KAL2784570.1"/>
    <property type="molecule type" value="Genomic_DNA"/>
</dbReference>
<organism evidence="2 3">
    <name type="scientific">Aspergillus keveii</name>
    <dbReference type="NCBI Taxonomy" id="714993"/>
    <lineage>
        <taxon>Eukaryota</taxon>
        <taxon>Fungi</taxon>
        <taxon>Dikarya</taxon>
        <taxon>Ascomycota</taxon>
        <taxon>Pezizomycotina</taxon>
        <taxon>Eurotiomycetes</taxon>
        <taxon>Eurotiomycetidae</taxon>
        <taxon>Eurotiales</taxon>
        <taxon>Aspergillaceae</taxon>
        <taxon>Aspergillus</taxon>
        <taxon>Aspergillus subgen. Nidulantes</taxon>
    </lineage>
</organism>
<feature type="transmembrane region" description="Helical" evidence="1">
    <location>
        <begin position="12"/>
        <end position="28"/>
    </location>
</feature>
<feature type="transmembrane region" description="Helical" evidence="1">
    <location>
        <begin position="95"/>
        <end position="115"/>
    </location>
</feature>
<accession>A0ABR4FMV1</accession>
<keyword evidence="3" id="KW-1185">Reference proteome</keyword>
<sequence length="156" mass="17207">MMRPINLPAHLIGPPTVILGLGLYISLFRRPPSLPAQASSKEQGKGRDTARQFLVPTPATPRIADTNALLGIITSALMLPYFVSSYMPIAENQWLHASVPIRLWISAMLIGNVLLRRKTMSREGYWEFLMLGVMDGVSAFALGNFLGRFDGRVPSL</sequence>
<dbReference type="Proteomes" id="UP001610563">
    <property type="component" value="Unassembled WGS sequence"/>
</dbReference>
<feature type="transmembrane region" description="Helical" evidence="1">
    <location>
        <begin position="68"/>
        <end position="89"/>
    </location>
</feature>
<reference evidence="2 3" key="1">
    <citation type="submission" date="2024-07" db="EMBL/GenBank/DDBJ databases">
        <title>Section-level genome sequencing and comparative genomics of Aspergillus sections Usti and Cavernicolus.</title>
        <authorList>
            <consortium name="Lawrence Berkeley National Laboratory"/>
            <person name="Nybo J.L."/>
            <person name="Vesth T.C."/>
            <person name="Theobald S."/>
            <person name="Frisvad J.C."/>
            <person name="Larsen T.O."/>
            <person name="Kjaerboelling I."/>
            <person name="Rothschild-Mancinelli K."/>
            <person name="Lyhne E.K."/>
            <person name="Kogle M.E."/>
            <person name="Barry K."/>
            <person name="Clum A."/>
            <person name="Na H."/>
            <person name="Ledsgaard L."/>
            <person name="Lin J."/>
            <person name="Lipzen A."/>
            <person name="Kuo A."/>
            <person name="Riley R."/>
            <person name="Mondo S."/>
            <person name="Labutti K."/>
            <person name="Haridas S."/>
            <person name="Pangalinan J."/>
            <person name="Salamov A.A."/>
            <person name="Simmons B.A."/>
            <person name="Magnuson J.K."/>
            <person name="Chen J."/>
            <person name="Drula E."/>
            <person name="Henrissat B."/>
            <person name="Wiebenga A."/>
            <person name="Lubbers R.J."/>
            <person name="Gomes A.C."/>
            <person name="Makela M.R."/>
            <person name="Stajich J."/>
            <person name="Grigoriev I.V."/>
            <person name="Mortensen U.H."/>
            <person name="De Vries R.P."/>
            <person name="Baker S.E."/>
            <person name="Andersen M.R."/>
        </authorList>
    </citation>
    <scope>NUCLEOTIDE SEQUENCE [LARGE SCALE GENOMIC DNA]</scope>
    <source>
        <strain evidence="2 3">CBS 209.92</strain>
    </source>
</reference>
<evidence type="ECO:0000313" key="3">
    <source>
        <dbReference type="Proteomes" id="UP001610563"/>
    </source>
</evidence>
<comment type="caution">
    <text evidence="2">The sequence shown here is derived from an EMBL/GenBank/DDBJ whole genome shotgun (WGS) entry which is preliminary data.</text>
</comment>
<keyword evidence="1" id="KW-1133">Transmembrane helix</keyword>
<evidence type="ECO:0000313" key="2">
    <source>
        <dbReference type="EMBL" id="KAL2784570.1"/>
    </source>
</evidence>
<gene>
    <name evidence="2" type="ORF">BJX66DRAFT_316472</name>
</gene>
<name>A0ABR4FMV1_9EURO</name>